<comment type="caution">
    <text evidence="2">The sequence shown here is derived from an EMBL/GenBank/DDBJ whole genome shotgun (WGS) entry which is preliminary data.</text>
</comment>
<sequence>MTPIAGVLAAWYASLSIVTFGAYARDKAAARRQARRTPERTLHLLALLGGWPGGLLGRHLLRHKTRKPGFHAVLWTSAVLHLLALAWLATIPGTSS</sequence>
<dbReference type="Proteomes" id="UP000482155">
    <property type="component" value="Unassembled WGS sequence"/>
</dbReference>
<dbReference type="InterPro" id="IPR012156">
    <property type="entry name" value="Cold_shock_CspA"/>
</dbReference>
<dbReference type="InterPro" id="IPR010718">
    <property type="entry name" value="DUF1294"/>
</dbReference>
<reference evidence="2 3" key="1">
    <citation type="submission" date="2020-02" db="EMBL/GenBank/DDBJ databases">
        <authorList>
            <person name="Kim M.K."/>
        </authorList>
    </citation>
    <scope>NUCLEOTIDE SEQUENCE [LARGE SCALE GENOMIC DNA]</scope>
    <source>
        <strain evidence="2 3">17J57-3</strain>
    </source>
</reference>
<dbReference type="AlphaFoldDB" id="A0A6B3SRK5"/>
<keyword evidence="1" id="KW-0472">Membrane</keyword>
<keyword evidence="1" id="KW-1133">Transmembrane helix</keyword>
<dbReference type="RefSeq" id="WP_163967509.1">
    <property type="nucleotide sequence ID" value="NZ_JAAIVB010000073.1"/>
</dbReference>
<feature type="transmembrane region" description="Helical" evidence="1">
    <location>
        <begin position="73"/>
        <end position="91"/>
    </location>
</feature>
<evidence type="ECO:0000313" key="3">
    <source>
        <dbReference type="Proteomes" id="UP000482155"/>
    </source>
</evidence>
<dbReference type="PIRSF" id="PIRSF002599">
    <property type="entry name" value="Cold_shock_A"/>
    <property type="match status" value="1"/>
</dbReference>
<proteinExistence type="predicted"/>
<keyword evidence="3" id="KW-1185">Reference proteome</keyword>
<protein>
    <submittedName>
        <fullName evidence="2">DUF1294 domain-containing protein</fullName>
    </submittedName>
</protein>
<dbReference type="EMBL" id="JAAIVB010000073">
    <property type="protein sequence ID" value="NEX63560.1"/>
    <property type="molecule type" value="Genomic_DNA"/>
</dbReference>
<keyword evidence="1" id="KW-0812">Transmembrane</keyword>
<organism evidence="2 3">
    <name type="scientific">Noviherbaspirillum galbum</name>
    <dbReference type="NCBI Taxonomy" id="2709383"/>
    <lineage>
        <taxon>Bacteria</taxon>
        <taxon>Pseudomonadati</taxon>
        <taxon>Pseudomonadota</taxon>
        <taxon>Betaproteobacteria</taxon>
        <taxon>Burkholderiales</taxon>
        <taxon>Oxalobacteraceae</taxon>
        <taxon>Noviherbaspirillum</taxon>
    </lineage>
</organism>
<dbReference type="GO" id="GO:0003676">
    <property type="term" value="F:nucleic acid binding"/>
    <property type="evidence" value="ECO:0007669"/>
    <property type="project" value="InterPro"/>
</dbReference>
<accession>A0A6B3SRK5</accession>
<evidence type="ECO:0000256" key="1">
    <source>
        <dbReference type="SAM" id="Phobius"/>
    </source>
</evidence>
<gene>
    <name evidence="2" type="ORF">G3574_20980</name>
</gene>
<evidence type="ECO:0000313" key="2">
    <source>
        <dbReference type="EMBL" id="NEX63560.1"/>
    </source>
</evidence>
<name>A0A6B3SRK5_9BURK</name>
<dbReference type="Pfam" id="PF06961">
    <property type="entry name" value="DUF1294"/>
    <property type="match status" value="1"/>
</dbReference>